<evidence type="ECO:0000256" key="14">
    <source>
        <dbReference type="ARBA" id="ARBA00030192"/>
    </source>
</evidence>
<evidence type="ECO:0000256" key="7">
    <source>
        <dbReference type="ARBA" id="ARBA00022553"/>
    </source>
</evidence>
<accession>A0A914EEG2</accession>
<dbReference type="AlphaFoldDB" id="A0A914EEG2"/>
<evidence type="ECO:0000256" key="15">
    <source>
        <dbReference type="ARBA" id="ARBA00032528"/>
    </source>
</evidence>
<reference evidence="19" key="1">
    <citation type="submission" date="2022-11" db="UniProtKB">
        <authorList>
            <consortium name="WormBaseParasite"/>
        </authorList>
    </citation>
    <scope>IDENTIFICATION</scope>
</reference>
<keyword evidence="6" id="KW-0813">Transport</keyword>
<evidence type="ECO:0000256" key="8">
    <source>
        <dbReference type="ARBA" id="ARBA00022660"/>
    </source>
</evidence>
<evidence type="ECO:0000313" key="19">
    <source>
        <dbReference type="WBParaSite" id="ACRNAN_scaffold7683.g15918.t1"/>
    </source>
</evidence>
<dbReference type="WBParaSite" id="ACRNAN_scaffold7683.g15918.t1">
    <property type="protein sequence ID" value="ACRNAN_scaffold7683.g15918.t1"/>
    <property type="gene ID" value="ACRNAN_scaffold7683.g15918"/>
</dbReference>
<keyword evidence="10" id="KW-0249">Electron transport</keyword>
<keyword evidence="11" id="KW-0007">Acetylation</keyword>
<evidence type="ECO:0000256" key="4">
    <source>
        <dbReference type="ARBA" id="ARBA00011790"/>
    </source>
</evidence>
<organism evidence="18 19">
    <name type="scientific">Acrobeloides nanus</name>
    <dbReference type="NCBI Taxonomy" id="290746"/>
    <lineage>
        <taxon>Eukaryota</taxon>
        <taxon>Metazoa</taxon>
        <taxon>Ecdysozoa</taxon>
        <taxon>Nematoda</taxon>
        <taxon>Chromadorea</taxon>
        <taxon>Rhabditida</taxon>
        <taxon>Tylenchina</taxon>
        <taxon>Cephalobomorpha</taxon>
        <taxon>Cephaloboidea</taxon>
        <taxon>Cephalobidae</taxon>
        <taxon>Acrobeloides</taxon>
    </lineage>
</organism>
<keyword evidence="7" id="KW-0597">Phosphoprotein</keyword>
<dbReference type="InterPro" id="IPR045292">
    <property type="entry name" value="Complex1_LYR_NDUFB9_LYRM3"/>
</dbReference>
<proteinExistence type="inferred from homology"/>
<comment type="function">
    <text evidence="1">Accessory subunit of the mitochondrial membrane respiratory chain NADH dehydrogenase (Complex I), that is believed to be not involved in catalysis. Complex I functions in the transfer of electrons from NADH to the respiratory chain. The immediate electron acceptor for the enzyme is believed to be ubiquinone.</text>
</comment>
<dbReference type="InterPro" id="IPR033034">
    <property type="entry name" value="NDUFB9"/>
</dbReference>
<dbReference type="PANTHER" id="PTHR12868">
    <property type="entry name" value="NADH-UBIQUINONE OXIDOREDUCTASE B22 SUBUNIT"/>
    <property type="match status" value="1"/>
</dbReference>
<comment type="similarity">
    <text evidence="3">Belongs to the complex I LYR family.</text>
</comment>
<dbReference type="CDD" id="cd20263">
    <property type="entry name" value="Complex1_LYR_NDUFB9_LYRM3"/>
    <property type="match status" value="1"/>
</dbReference>
<dbReference type="GO" id="GO:0006120">
    <property type="term" value="P:mitochondrial electron transport, NADH to ubiquinone"/>
    <property type="evidence" value="ECO:0007669"/>
    <property type="project" value="InterPro"/>
</dbReference>
<evidence type="ECO:0000256" key="2">
    <source>
        <dbReference type="ARBA" id="ARBA00004443"/>
    </source>
</evidence>
<evidence type="ECO:0000256" key="10">
    <source>
        <dbReference type="ARBA" id="ARBA00022982"/>
    </source>
</evidence>
<keyword evidence="13" id="KW-0472">Membrane</keyword>
<evidence type="ECO:0000256" key="16">
    <source>
        <dbReference type="SAM" id="MobiDB-lite"/>
    </source>
</evidence>
<sequence>MESPAWMFTKALSHRQKVMRLYKRCLRFCEDWYGGDALEVRYQMVIMRARFDAHRDEQDSRKAQLLLADGFKQLWSKRHPQPSRFQFDLGGSAYDQDQLESRDTVLDMNYSFPEREQFPYYFNKRELRKKELLDHWAKIEKAWDDELSSIQTTLPEEKSTATTDKASAK</sequence>
<comment type="subunit">
    <text evidence="4">Mammalian complex I is composed of 45 different subunits.</text>
</comment>
<keyword evidence="12" id="KW-0496">Mitochondrion</keyword>
<dbReference type="PANTHER" id="PTHR12868:SF0">
    <property type="entry name" value="NADH DEHYDROGENASE [UBIQUINONE] 1 BETA SUBCOMPLEX SUBUNIT 9"/>
    <property type="match status" value="1"/>
</dbReference>
<evidence type="ECO:0000256" key="13">
    <source>
        <dbReference type="ARBA" id="ARBA00023136"/>
    </source>
</evidence>
<name>A0A914EEG2_9BILA</name>
<keyword evidence="8" id="KW-0679">Respiratory chain</keyword>
<dbReference type="InterPro" id="IPR008011">
    <property type="entry name" value="Complex1_LYR_dom"/>
</dbReference>
<protein>
    <recommendedName>
        <fullName evidence="5">NADH dehydrogenase [ubiquinone] 1 beta subcomplex subunit 9</fullName>
    </recommendedName>
    <alternativeName>
        <fullName evidence="14">Complex I-B22</fullName>
    </alternativeName>
    <alternativeName>
        <fullName evidence="15">NADH-ubiquinone oxidoreductase B22 subunit</fullName>
    </alternativeName>
</protein>
<evidence type="ECO:0000259" key="17">
    <source>
        <dbReference type="Pfam" id="PF05347"/>
    </source>
</evidence>
<comment type="subcellular location">
    <subcellularLocation>
        <location evidence="2">Mitochondrion inner membrane</location>
        <topology evidence="2">Peripheral membrane protein</topology>
        <orientation evidence="2">Matrix side</orientation>
    </subcellularLocation>
</comment>
<dbReference type="GO" id="GO:0005743">
    <property type="term" value="C:mitochondrial inner membrane"/>
    <property type="evidence" value="ECO:0007669"/>
    <property type="project" value="UniProtKB-SubCell"/>
</dbReference>
<evidence type="ECO:0000256" key="1">
    <source>
        <dbReference type="ARBA" id="ARBA00002920"/>
    </source>
</evidence>
<evidence type="ECO:0000256" key="11">
    <source>
        <dbReference type="ARBA" id="ARBA00022990"/>
    </source>
</evidence>
<evidence type="ECO:0000313" key="18">
    <source>
        <dbReference type="Proteomes" id="UP000887540"/>
    </source>
</evidence>
<evidence type="ECO:0000256" key="12">
    <source>
        <dbReference type="ARBA" id="ARBA00023128"/>
    </source>
</evidence>
<feature type="domain" description="Complex 1 LYR protein" evidence="17">
    <location>
        <begin position="16"/>
        <end position="75"/>
    </location>
</feature>
<evidence type="ECO:0000256" key="5">
    <source>
        <dbReference type="ARBA" id="ARBA00018684"/>
    </source>
</evidence>
<evidence type="ECO:0000256" key="3">
    <source>
        <dbReference type="ARBA" id="ARBA00009508"/>
    </source>
</evidence>
<evidence type="ECO:0000256" key="9">
    <source>
        <dbReference type="ARBA" id="ARBA00022792"/>
    </source>
</evidence>
<dbReference type="Pfam" id="PF05347">
    <property type="entry name" value="Complex1_LYR"/>
    <property type="match status" value="1"/>
</dbReference>
<evidence type="ECO:0000256" key="6">
    <source>
        <dbReference type="ARBA" id="ARBA00022448"/>
    </source>
</evidence>
<dbReference type="Proteomes" id="UP000887540">
    <property type="component" value="Unplaced"/>
</dbReference>
<feature type="region of interest" description="Disordered" evidence="16">
    <location>
        <begin position="150"/>
        <end position="169"/>
    </location>
</feature>
<keyword evidence="9" id="KW-0999">Mitochondrion inner membrane</keyword>
<keyword evidence="18" id="KW-1185">Reference proteome</keyword>